<accession>X1CY01</accession>
<protein>
    <submittedName>
        <fullName evidence="1">Uncharacterized protein</fullName>
    </submittedName>
</protein>
<dbReference type="AlphaFoldDB" id="X1CY01"/>
<evidence type="ECO:0000313" key="1">
    <source>
        <dbReference type="EMBL" id="GAG89096.1"/>
    </source>
</evidence>
<name>X1CY01_9ZZZZ</name>
<reference evidence="1" key="1">
    <citation type="journal article" date="2014" name="Front. Microbiol.">
        <title>High frequency of phylogenetically diverse reductive dehalogenase-homologous genes in deep subseafloor sedimentary metagenomes.</title>
        <authorList>
            <person name="Kawai M."/>
            <person name="Futagami T."/>
            <person name="Toyoda A."/>
            <person name="Takaki Y."/>
            <person name="Nishi S."/>
            <person name="Hori S."/>
            <person name="Arai W."/>
            <person name="Tsubouchi T."/>
            <person name="Morono Y."/>
            <person name="Uchiyama I."/>
            <person name="Ito T."/>
            <person name="Fujiyama A."/>
            <person name="Inagaki F."/>
            <person name="Takami H."/>
        </authorList>
    </citation>
    <scope>NUCLEOTIDE SEQUENCE</scope>
    <source>
        <strain evidence="1">Expedition CK06-06</strain>
    </source>
</reference>
<dbReference type="EMBL" id="BART01013166">
    <property type="protein sequence ID" value="GAG89096.1"/>
    <property type="molecule type" value="Genomic_DNA"/>
</dbReference>
<proteinExistence type="predicted"/>
<organism evidence="1">
    <name type="scientific">marine sediment metagenome</name>
    <dbReference type="NCBI Taxonomy" id="412755"/>
    <lineage>
        <taxon>unclassified sequences</taxon>
        <taxon>metagenomes</taxon>
        <taxon>ecological metagenomes</taxon>
    </lineage>
</organism>
<gene>
    <name evidence="1" type="ORF">S01H4_27082</name>
</gene>
<sequence>MSVEVDGSGIKDGAFYRDKKCKELEEILSNDLKFREYIVEREHFGDEDLDNDPYIIKDAEGKEIFMLEKWQIDALNPSELLSYLNVEQKRNPCVDWSERATFNLFVVSFLVGTMFSIVSF</sequence>
<comment type="caution">
    <text evidence="1">The sequence shown here is derived from an EMBL/GenBank/DDBJ whole genome shotgun (WGS) entry which is preliminary data.</text>
</comment>